<dbReference type="EMBL" id="CP091521">
    <property type="protein sequence ID" value="UOP04453.1"/>
    <property type="molecule type" value="Genomic_DNA"/>
</dbReference>
<dbReference type="SUPFAM" id="SSF56925">
    <property type="entry name" value="OMPA-like"/>
    <property type="match status" value="1"/>
</dbReference>
<keyword evidence="11" id="KW-1185">Reference proteome</keyword>
<keyword evidence="3" id="KW-1134">Transmembrane beta strand</keyword>
<dbReference type="GO" id="GO:0015288">
    <property type="term" value="F:porin activity"/>
    <property type="evidence" value="ECO:0007669"/>
    <property type="project" value="InterPro"/>
</dbReference>
<dbReference type="RefSeq" id="WP_051255632.1">
    <property type="nucleotide sequence ID" value="NZ_CP091521.1"/>
</dbReference>
<dbReference type="Gene3D" id="2.40.160.20">
    <property type="match status" value="1"/>
</dbReference>
<accession>A0A8T9MX24</accession>
<evidence type="ECO:0000256" key="7">
    <source>
        <dbReference type="ARBA" id="ARBA00023237"/>
    </source>
</evidence>
<dbReference type="InterPro" id="IPR011250">
    <property type="entry name" value="OMP/PagP_B-barrel"/>
</dbReference>
<evidence type="ECO:0000259" key="9">
    <source>
        <dbReference type="Pfam" id="PF02462"/>
    </source>
</evidence>
<dbReference type="AlphaFoldDB" id="A0A8T9MX24"/>
<gene>
    <name evidence="10" type="ORF">LVJ77_09160</name>
</gene>
<dbReference type="NCBIfam" id="TIGR01414">
    <property type="entry name" value="autotrans_barl"/>
    <property type="match status" value="1"/>
</dbReference>
<sequence length="192" mass="20515">MVNKSQALAVTLAVCGAAAQTASADGTGGVYVQGDIGVAALQVGSDARDRAVSGLTQRVYRRSTVLPRLGGGYDFGDWRLGGDYTHYPRISKGKYAKAQAQSLGVSAIYDVDTGTALQPYVGARLSLNRVKSTFGDEDEYIAHDKIRVSPGVMAGVSLQVDRQVAVDAGYRYNHMDANMKAHEVSLGMRYTF</sequence>
<feature type="chain" id="PRO_5035931429" evidence="8">
    <location>
        <begin position="25"/>
        <end position="192"/>
    </location>
</feature>
<evidence type="ECO:0000256" key="1">
    <source>
        <dbReference type="ARBA" id="ARBA00004442"/>
    </source>
</evidence>
<evidence type="ECO:0000256" key="4">
    <source>
        <dbReference type="ARBA" id="ARBA00022692"/>
    </source>
</evidence>
<dbReference type="KEGG" id="ckh:LVJ77_09160"/>
<dbReference type="Proteomes" id="UP000831534">
    <property type="component" value="Chromosome"/>
</dbReference>
<keyword evidence="4" id="KW-0812">Transmembrane</keyword>
<dbReference type="Pfam" id="PF02462">
    <property type="entry name" value="Opacity"/>
    <property type="match status" value="1"/>
</dbReference>
<dbReference type="InterPro" id="IPR006315">
    <property type="entry name" value="OM_autotransptr_brl_dom"/>
</dbReference>
<keyword evidence="6" id="KW-0472">Membrane</keyword>
<dbReference type="GO" id="GO:0009279">
    <property type="term" value="C:cell outer membrane"/>
    <property type="evidence" value="ECO:0007669"/>
    <property type="project" value="UniProtKB-SubCell"/>
</dbReference>
<reference evidence="10" key="1">
    <citation type="journal article" date="2022" name="Res Sq">
        <title>Evolution of multicellular longitudinally dividing oral cavity symbionts (Neisseriaceae).</title>
        <authorList>
            <person name="Nyongesa S."/>
            <person name="Weber P."/>
            <person name="Bernet E."/>
            <person name="Pullido F."/>
            <person name="Nieckarz M."/>
            <person name="Delaby M."/>
            <person name="Nieves C."/>
            <person name="Viehboeck T."/>
            <person name="Krause N."/>
            <person name="Rivera-Millot A."/>
            <person name="Nakamura A."/>
            <person name="Vischer N."/>
            <person name="VanNieuwenhze M."/>
            <person name="Brun Y."/>
            <person name="Cava F."/>
            <person name="Bulgheresi S."/>
            <person name="Veyrier F."/>
        </authorList>
    </citation>
    <scope>NUCLEOTIDE SEQUENCE</scope>
    <source>
        <strain evidence="10">17694</strain>
    </source>
</reference>
<dbReference type="InterPro" id="IPR003394">
    <property type="entry name" value="Porin_opacity"/>
</dbReference>
<organism evidence="10 11">
    <name type="scientific">Conchiformibius kuhniae</name>
    <dbReference type="NCBI Taxonomy" id="211502"/>
    <lineage>
        <taxon>Bacteria</taxon>
        <taxon>Pseudomonadati</taxon>
        <taxon>Pseudomonadota</taxon>
        <taxon>Betaproteobacteria</taxon>
        <taxon>Neisseriales</taxon>
        <taxon>Neisseriaceae</taxon>
        <taxon>Conchiformibius</taxon>
    </lineage>
</organism>
<feature type="domain" description="Porin opacity type" evidence="9">
    <location>
        <begin position="72"/>
        <end position="192"/>
    </location>
</feature>
<name>A0A8T9MX24_9NEIS</name>
<evidence type="ECO:0000313" key="10">
    <source>
        <dbReference type="EMBL" id="UOP04453.1"/>
    </source>
</evidence>
<evidence type="ECO:0000256" key="6">
    <source>
        <dbReference type="ARBA" id="ARBA00023136"/>
    </source>
</evidence>
<evidence type="ECO:0000313" key="11">
    <source>
        <dbReference type="Proteomes" id="UP000831534"/>
    </source>
</evidence>
<proteinExistence type="inferred from homology"/>
<feature type="signal peptide" evidence="8">
    <location>
        <begin position="1"/>
        <end position="24"/>
    </location>
</feature>
<keyword evidence="7" id="KW-0998">Cell outer membrane</keyword>
<comment type="similarity">
    <text evidence="2">Belongs to the opacity porin family.</text>
</comment>
<evidence type="ECO:0000256" key="2">
    <source>
        <dbReference type="ARBA" id="ARBA00009830"/>
    </source>
</evidence>
<comment type="subcellular location">
    <subcellularLocation>
        <location evidence="1">Cell outer membrane</location>
    </subcellularLocation>
</comment>
<keyword evidence="5 8" id="KW-0732">Signal</keyword>
<evidence type="ECO:0000256" key="8">
    <source>
        <dbReference type="SAM" id="SignalP"/>
    </source>
</evidence>
<protein>
    <submittedName>
        <fullName evidence="10">Opacity family porin</fullName>
    </submittedName>
</protein>
<evidence type="ECO:0000256" key="5">
    <source>
        <dbReference type="ARBA" id="ARBA00022729"/>
    </source>
</evidence>
<reference evidence="10" key="2">
    <citation type="submission" date="2024-09" db="EMBL/GenBank/DDBJ databases">
        <authorList>
            <person name="Veyrier F.J."/>
        </authorList>
    </citation>
    <scope>NUCLEOTIDE SEQUENCE</scope>
    <source>
        <strain evidence="10">17694</strain>
    </source>
</reference>
<evidence type="ECO:0000256" key="3">
    <source>
        <dbReference type="ARBA" id="ARBA00022452"/>
    </source>
</evidence>